<dbReference type="EMBL" id="CP043329">
    <property type="protein sequence ID" value="QEK53201.1"/>
    <property type="molecule type" value="Genomic_DNA"/>
</dbReference>
<reference evidence="2 3" key="1">
    <citation type="submission" date="2019-08" db="EMBL/GenBank/DDBJ databases">
        <title>Pedobacter sp. nov., isolated from Han river, South Korea.</title>
        <authorList>
            <person name="Lee D.-H."/>
            <person name="Kim Y.-S."/>
            <person name="Hwang E.-M."/>
            <person name="Le Tran T.C."/>
            <person name="Cha C.-J."/>
        </authorList>
    </citation>
    <scope>NUCLEOTIDE SEQUENCE [LARGE SCALE GENOMIC DNA]</scope>
    <source>
        <strain evidence="2 3">CJ43</strain>
    </source>
</reference>
<dbReference type="GO" id="GO:0000162">
    <property type="term" value="P:L-tryptophan biosynthetic process"/>
    <property type="evidence" value="ECO:0007669"/>
    <property type="project" value="TreeGrafter"/>
</dbReference>
<dbReference type="PANTHER" id="PTHR11236:SF9">
    <property type="entry name" value="ANTHRANILATE SYNTHASE COMPONENT 1"/>
    <property type="match status" value="1"/>
</dbReference>
<dbReference type="PANTHER" id="PTHR11236">
    <property type="entry name" value="AMINOBENZOATE/ANTHRANILATE SYNTHASE"/>
    <property type="match status" value="1"/>
</dbReference>
<dbReference type="InterPro" id="IPR015890">
    <property type="entry name" value="Chorismate_C"/>
</dbReference>
<evidence type="ECO:0000313" key="3">
    <source>
        <dbReference type="Proteomes" id="UP000323653"/>
    </source>
</evidence>
<dbReference type="KEGG" id="pej:FYC62_02165"/>
<gene>
    <name evidence="2" type="ORF">FYC62_02165</name>
</gene>
<dbReference type="Gene3D" id="3.60.120.10">
    <property type="entry name" value="Anthranilate synthase"/>
    <property type="match status" value="1"/>
</dbReference>
<evidence type="ECO:0000259" key="1">
    <source>
        <dbReference type="Pfam" id="PF00425"/>
    </source>
</evidence>
<dbReference type="InterPro" id="IPR005801">
    <property type="entry name" value="ADC_synthase"/>
</dbReference>
<dbReference type="Pfam" id="PF00425">
    <property type="entry name" value="Chorismate_bind"/>
    <property type="match status" value="1"/>
</dbReference>
<dbReference type="Proteomes" id="UP000323653">
    <property type="component" value="Chromosome"/>
</dbReference>
<name>A0A5C0VP28_9SPHI</name>
<dbReference type="SUPFAM" id="SSF56322">
    <property type="entry name" value="ADC synthase"/>
    <property type="match status" value="1"/>
</dbReference>
<dbReference type="InterPro" id="IPR019999">
    <property type="entry name" value="Anth_synth_I-like"/>
</dbReference>
<proteinExistence type="predicted"/>
<protein>
    <submittedName>
        <fullName evidence="2">Anthranilate synthase component I family protein</fullName>
    </submittedName>
</protein>
<accession>A0A5C0VP28</accession>
<dbReference type="PRINTS" id="PR00095">
    <property type="entry name" value="ANTSNTHASEI"/>
</dbReference>
<dbReference type="AlphaFoldDB" id="A0A5C0VP28"/>
<keyword evidence="3" id="KW-1185">Reference proteome</keyword>
<evidence type="ECO:0000313" key="2">
    <source>
        <dbReference type="EMBL" id="QEK53201.1"/>
    </source>
</evidence>
<organism evidence="2 3">
    <name type="scientific">Pedobacter aquae</name>
    <dbReference type="NCBI Taxonomy" id="2605747"/>
    <lineage>
        <taxon>Bacteria</taxon>
        <taxon>Pseudomonadati</taxon>
        <taxon>Bacteroidota</taxon>
        <taxon>Sphingobacteriia</taxon>
        <taxon>Sphingobacteriales</taxon>
        <taxon>Sphingobacteriaceae</taxon>
        <taxon>Pedobacter</taxon>
    </lineage>
</organism>
<sequence>MQLKIEDKFAFKQQALRWANQHEYCAVFDSHQYQDPYSTFDLLIAVDSIATLESPYGDAFSKLEDFKNTYQNWLIGGFAYDLKNELEDLISNNEDSLAFPDLFFFVPKHLILIKGDDLSIISSDAEQVLTNISNTIITEEEQAIPFVNINCKFSKKEYIETIKQIQQEIAAGNIYETNFCIEFYKEHTSLNPIQVYERLSQLSPTPFSSFFKWKDKYVLCASPERFLAKRGNKITSQPIKGTAKRGKNPEEDKAIKEALANHPKEQQENVMIVDLVRNDLTKSAKKGTVAVEELFGIYSFKQVHQMISTVVCEVDENLSITEIIKNTFPMGSMTGAPKIKAMQLMEQYEKSKRGIYSGAIGYITPNQDFDFNVVIRSILYDESSKYLSFHAGSAITFYADAENEYEECLLKISAMLASVNGSVEIATKNR</sequence>
<feature type="domain" description="Chorismate-utilising enzyme C-terminal" evidence="1">
    <location>
        <begin position="155"/>
        <end position="411"/>
    </location>
</feature>